<reference evidence="5" key="1">
    <citation type="journal article" date="2024" name="Gigascience">
        <title>Chromosome-level genome of the poultry shaft louse Menopon gallinae provides insight into the host-switching and adaptive evolution of parasitic lice.</title>
        <authorList>
            <person name="Xu Y."/>
            <person name="Ma L."/>
            <person name="Liu S."/>
            <person name="Liang Y."/>
            <person name="Liu Q."/>
            <person name="He Z."/>
            <person name="Tian L."/>
            <person name="Duan Y."/>
            <person name="Cai W."/>
            <person name="Li H."/>
            <person name="Song F."/>
        </authorList>
    </citation>
    <scope>NUCLEOTIDE SEQUENCE</scope>
    <source>
        <strain evidence="5">Cailab_2023a</strain>
    </source>
</reference>
<dbReference type="SUPFAM" id="SSF54211">
    <property type="entry name" value="Ribosomal protein S5 domain 2-like"/>
    <property type="match status" value="1"/>
</dbReference>
<feature type="compositionally biased region" description="Basic and acidic residues" evidence="4">
    <location>
        <begin position="51"/>
        <end position="60"/>
    </location>
</feature>
<dbReference type="InterPro" id="IPR000754">
    <property type="entry name" value="Ribosomal_uS9"/>
</dbReference>
<feature type="region of interest" description="Disordered" evidence="4">
    <location>
        <begin position="1"/>
        <end position="20"/>
    </location>
</feature>
<evidence type="ECO:0000256" key="2">
    <source>
        <dbReference type="ARBA" id="ARBA00022980"/>
    </source>
</evidence>
<evidence type="ECO:0008006" key="6">
    <source>
        <dbReference type="Google" id="ProtNLM"/>
    </source>
</evidence>
<keyword evidence="2" id="KW-0689">Ribosomal protein</keyword>
<dbReference type="PANTHER" id="PTHR21569">
    <property type="entry name" value="RIBOSOMAL PROTEIN S9"/>
    <property type="match status" value="1"/>
</dbReference>
<dbReference type="Gene3D" id="3.30.230.10">
    <property type="match status" value="1"/>
</dbReference>
<comment type="caution">
    <text evidence="5">The sequence shown here is derived from an EMBL/GenBank/DDBJ whole genome shotgun (WGS) entry which is preliminary data.</text>
</comment>
<dbReference type="GO" id="GO:0003723">
    <property type="term" value="F:RNA binding"/>
    <property type="evidence" value="ECO:0007669"/>
    <property type="project" value="TreeGrafter"/>
</dbReference>
<evidence type="ECO:0000256" key="3">
    <source>
        <dbReference type="ARBA" id="ARBA00023274"/>
    </source>
</evidence>
<evidence type="ECO:0000256" key="1">
    <source>
        <dbReference type="ARBA" id="ARBA00005251"/>
    </source>
</evidence>
<dbReference type="PANTHER" id="PTHR21569:SF1">
    <property type="entry name" value="SMALL RIBOSOMAL SUBUNIT PROTEIN US9M"/>
    <property type="match status" value="1"/>
</dbReference>
<proteinExistence type="inferred from homology"/>
<sequence length="75" mass="8350">MLGKVDVKATVSEGGETSQSGTVRIGISKAIRPFVPPEMLLRMMVAGLMHADPRTNERQKPGRRGARARYTWLKR</sequence>
<feature type="compositionally biased region" description="Basic residues" evidence="4">
    <location>
        <begin position="61"/>
        <end position="75"/>
    </location>
</feature>
<feature type="region of interest" description="Disordered" evidence="4">
    <location>
        <begin position="51"/>
        <end position="75"/>
    </location>
</feature>
<dbReference type="Pfam" id="PF00380">
    <property type="entry name" value="Ribosomal_S9"/>
    <property type="match status" value="1"/>
</dbReference>
<accession>A0AAW2I392</accession>
<gene>
    <name evidence="5" type="ORF">PYX00_003623</name>
</gene>
<dbReference type="InterPro" id="IPR014721">
    <property type="entry name" value="Ribsml_uS5_D2-typ_fold_subgr"/>
</dbReference>
<evidence type="ECO:0000313" key="5">
    <source>
        <dbReference type="EMBL" id="KAL0275905.1"/>
    </source>
</evidence>
<evidence type="ECO:0000256" key="4">
    <source>
        <dbReference type="SAM" id="MobiDB-lite"/>
    </source>
</evidence>
<dbReference type="GO" id="GO:0003735">
    <property type="term" value="F:structural constituent of ribosome"/>
    <property type="evidence" value="ECO:0007669"/>
    <property type="project" value="InterPro"/>
</dbReference>
<dbReference type="InterPro" id="IPR020568">
    <property type="entry name" value="Ribosomal_Su5_D2-typ_SF"/>
</dbReference>
<comment type="similarity">
    <text evidence="1">Belongs to the universal ribosomal protein uS9 family.</text>
</comment>
<organism evidence="5">
    <name type="scientific">Menopon gallinae</name>
    <name type="common">poultry shaft louse</name>
    <dbReference type="NCBI Taxonomy" id="328185"/>
    <lineage>
        <taxon>Eukaryota</taxon>
        <taxon>Metazoa</taxon>
        <taxon>Ecdysozoa</taxon>
        <taxon>Arthropoda</taxon>
        <taxon>Hexapoda</taxon>
        <taxon>Insecta</taxon>
        <taxon>Pterygota</taxon>
        <taxon>Neoptera</taxon>
        <taxon>Paraneoptera</taxon>
        <taxon>Psocodea</taxon>
        <taxon>Troctomorpha</taxon>
        <taxon>Phthiraptera</taxon>
        <taxon>Amblycera</taxon>
        <taxon>Menoponidae</taxon>
        <taxon>Menopon</taxon>
    </lineage>
</organism>
<dbReference type="GO" id="GO:0005763">
    <property type="term" value="C:mitochondrial small ribosomal subunit"/>
    <property type="evidence" value="ECO:0007669"/>
    <property type="project" value="TreeGrafter"/>
</dbReference>
<dbReference type="AlphaFoldDB" id="A0AAW2I392"/>
<name>A0AAW2I392_9NEOP</name>
<dbReference type="EMBL" id="JARGDH010000002">
    <property type="protein sequence ID" value="KAL0275905.1"/>
    <property type="molecule type" value="Genomic_DNA"/>
</dbReference>
<protein>
    <recommendedName>
        <fullName evidence="6">Ribosomal protein S9</fullName>
    </recommendedName>
</protein>
<keyword evidence="3" id="KW-0687">Ribonucleoprotein</keyword>
<dbReference type="GO" id="GO:0006412">
    <property type="term" value="P:translation"/>
    <property type="evidence" value="ECO:0007669"/>
    <property type="project" value="InterPro"/>
</dbReference>